<dbReference type="OrthoDB" id="10255181at2759"/>
<feature type="domain" description="EIPR1-like beta-propeller" evidence="5">
    <location>
        <begin position="215"/>
        <end position="361"/>
    </location>
</feature>
<dbReference type="InterPro" id="IPR059104">
    <property type="entry name" value="Beta-prop_EIPR1-like"/>
</dbReference>
<protein>
    <submittedName>
        <fullName evidence="6">Predicted protein</fullName>
    </submittedName>
</protein>
<dbReference type="VEuPathDB" id="AmoebaDB:NAEGRDRAFT_45735"/>
<dbReference type="OMA" id="KFFIVCT"/>
<evidence type="ECO:0000313" key="6">
    <source>
        <dbReference type="EMBL" id="EFC49551.1"/>
    </source>
</evidence>
<dbReference type="InParanoid" id="D2V0N5"/>
<dbReference type="InterPro" id="IPR001680">
    <property type="entry name" value="WD40_rpt"/>
</dbReference>
<reference evidence="6 7" key="1">
    <citation type="journal article" date="2010" name="Cell">
        <title>The genome of Naegleria gruberi illuminates early eukaryotic versatility.</title>
        <authorList>
            <person name="Fritz-Laylin L.K."/>
            <person name="Prochnik S.E."/>
            <person name="Ginger M.L."/>
            <person name="Dacks J.B."/>
            <person name="Carpenter M.L."/>
            <person name="Field M.C."/>
            <person name="Kuo A."/>
            <person name="Paredez A."/>
            <person name="Chapman J."/>
            <person name="Pham J."/>
            <person name="Shu S."/>
            <person name="Neupane R."/>
            <person name="Cipriano M."/>
            <person name="Mancuso J."/>
            <person name="Tu H."/>
            <person name="Salamov A."/>
            <person name="Lindquist E."/>
            <person name="Shapiro H."/>
            <person name="Lucas S."/>
            <person name="Grigoriev I.V."/>
            <person name="Cande W.Z."/>
            <person name="Fulton C."/>
            <person name="Rokhsar D.S."/>
            <person name="Dawson S.C."/>
        </authorList>
    </citation>
    <scope>NUCLEOTIDE SEQUENCE [LARGE SCALE GENOMIC DNA]</scope>
    <source>
        <strain evidence="6 7">NEG-M</strain>
    </source>
</reference>
<dbReference type="EMBL" id="GG738847">
    <property type="protein sequence ID" value="EFC49551.1"/>
    <property type="molecule type" value="Genomic_DNA"/>
</dbReference>
<dbReference type="Gene3D" id="2.130.10.10">
    <property type="entry name" value="YVTN repeat-like/Quinoprotein amine dehydrogenase"/>
    <property type="match status" value="1"/>
</dbReference>
<dbReference type="GeneID" id="8862824"/>
<evidence type="ECO:0000256" key="4">
    <source>
        <dbReference type="PROSITE-ProRule" id="PRU00221"/>
    </source>
</evidence>
<gene>
    <name evidence="6" type="ORF">NAEGRDRAFT_45735</name>
</gene>
<evidence type="ECO:0000256" key="1">
    <source>
        <dbReference type="ARBA" id="ARBA00005672"/>
    </source>
</evidence>
<dbReference type="InterPro" id="IPR015943">
    <property type="entry name" value="WD40/YVTN_repeat-like_dom_sf"/>
</dbReference>
<accession>D2V0N5</accession>
<dbReference type="PANTHER" id="PTHR14205">
    <property type="entry name" value="WD-REPEAT PROTEIN"/>
    <property type="match status" value="1"/>
</dbReference>
<dbReference type="Proteomes" id="UP000006671">
    <property type="component" value="Unassembled WGS sequence"/>
</dbReference>
<dbReference type="InterPro" id="IPR036322">
    <property type="entry name" value="WD40_repeat_dom_sf"/>
</dbReference>
<dbReference type="eggNOG" id="KOG0302">
    <property type="taxonomic scope" value="Eukaryota"/>
</dbReference>
<dbReference type="InterPro" id="IPR040323">
    <property type="entry name" value="EIPR1"/>
</dbReference>
<evidence type="ECO:0000259" key="5">
    <source>
        <dbReference type="Pfam" id="PF23609"/>
    </source>
</evidence>
<dbReference type="KEGG" id="ngr:NAEGRDRAFT_45735"/>
<organism evidence="7">
    <name type="scientific">Naegleria gruberi</name>
    <name type="common">Amoeba</name>
    <dbReference type="NCBI Taxonomy" id="5762"/>
    <lineage>
        <taxon>Eukaryota</taxon>
        <taxon>Discoba</taxon>
        <taxon>Heterolobosea</taxon>
        <taxon>Tetramitia</taxon>
        <taxon>Eutetramitia</taxon>
        <taxon>Vahlkampfiidae</taxon>
        <taxon>Naegleria</taxon>
    </lineage>
</organism>
<feature type="repeat" description="WD" evidence="4">
    <location>
        <begin position="329"/>
        <end position="365"/>
    </location>
</feature>
<evidence type="ECO:0000313" key="7">
    <source>
        <dbReference type="Proteomes" id="UP000006671"/>
    </source>
</evidence>
<dbReference type="RefSeq" id="XP_002682295.1">
    <property type="nucleotide sequence ID" value="XM_002682249.1"/>
</dbReference>
<keyword evidence="7" id="KW-1185">Reference proteome</keyword>
<dbReference type="PROSITE" id="PS50294">
    <property type="entry name" value="WD_REPEATS_REGION"/>
    <property type="match status" value="1"/>
</dbReference>
<evidence type="ECO:0000256" key="3">
    <source>
        <dbReference type="ARBA" id="ARBA00022737"/>
    </source>
</evidence>
<dbReference type="GO" id="GO:0016567">
    <property type="term" value="P:protein ubiquitination"/>
    <property type="evidence" value="ECO:0007669"/>
    <property type="project" value="TreeGrafter"/>
</dbReference>
<dbReference type="STRING" id="5762.D2V0N5"/>
<proteinExistence type="inferred from homology"/>
<sequence length="794" mass="89840">MGFNSSQNNFKLPSSHLVGNVKVADKSWRNARSLSGLHDGGQNVTKSLLRSDITIEDSSCICVNNQQNYIVQAGVGGRFQTIKVIQKSRSDAKQFTNTTTVLDKKDSPIPNTNIFSPQFSGKFPGPIHCMDMLNQYLLIGSSNGECYVKTMDVASEKNNCLLDDSPNSIVKCQTFSHSKLKKSDQSSILTTPSPEQYTFSTKINNVQIERSENPKNFHTLENNRLHIWSFEKDDAPIQTIQGSRSPLWCSSWSSFNSNLILIGGVSKAVKLIDTRSMGIANANIQFSHCDAITDVQWSPLLPYWFASCSTDGLIYVWDQRYAAEPIKILEGHNNVVKKISWSRSHVEVLASGGVDHSVKLWSLRTEPHHVLTTLDKGFFSDSILGLSFSNVTPNQLFANSASGELLAISVGSQVLDPLVQHRFFEEGSESSGKKDSEKDNIENVETNIFHRNLTQAFSDVEQIATKLKNQNKLEKALKLLELCKPKINTGTEKANTNPKARFKKELEDYSYHIPPNFSLAKKPDEKRIDDLILNCKILRFVQRKEFSEIVSLESKLLELLKSDTQRIELGTIRDVIKLYLAHDYKKGMSLAIEIAYILKDQFEEYQKIVKEIINPSIYEVSHNQSLRESGYRSLAKAFQNQEYIIEQLKLQKDVIGALWGYSDSSKMIINYVGDTYLDIISASVLRTYLNALLCQQQYDKFFIVCTKLLQKIQAIPSYMTGVLELALQKIYDIYEFSFAQLVDSAQKPLAKKFAEELLKRFELRKLAAKSDDLTEIQEKVADLVPILENVYNEE</sequence>
<dbReference type="Pfam" id="PF23609">
    <property type="entry name" value="Beta-prop_EIPR1"/>
    <property type="match status" value="1"/>
</dbReference>
<dbReference type="SMART" id="SM00320">
    <property type="entry name" value="WD40"/>
    <property type="match status" value="4"/>
</dbReference>
<feature type="repeat" description="WD" evidence="4">
    <location>
        <begin position="285"/>
        <end position="318"/>
    </location>
</feature>
<keyword evidence="3" id="KW-0677">Repeat</keyword>
<dbReference type="SUPFAM" id="SSF50978">
    <property type="entry name" value="WD40 repeat-like"/>
    <property type="match status" value="1"/>
</dbReference>
<evidence type="ECO:0000256" key="2">
    <source>
        <dbReference type="ARBA" id="ARBA00022574"/>
    </source>
</evidence>
<dbReference type="PROSITE" id="PS50082">
    <property type="entry name" value="WD_REPEATS_2"/>
    <property type="match status" value="2"/>
</dbReference>
<keyword evidence="2 4" id="KW-0853">WD repeat</keyword>
<dbReference type="PANTHER" id="PTHR14205:SF15">
    <property type="entry name" value="EARP AND GARP COMPLEX-INTERACTING PROTEIN 1"/>
    <property type="match status" value="1"/>
</dbReference>
<name>D2V0N5_NAEGR</name>
<comment type="similarity">
    <text evidence="1">Belongs to the WD repeat EIPR1 family.</text>
</comment>
<dbReference type="AlphaFoldDB" id="D2V0N5"/>